<keyword evidence="9" id="KW-0560">Oxidoreductase</keyword>
<keyword evidence="11" id="KW-0503">Monooxygenase</keyword>
<keyword evidence="5 13" id="KW-0349">Heme</keyword>
<keyword evidence="7" id="KW-0256">Endoplasmic reticulum</keyword>
<dbReference type="InterPro" id="IPR036396">
    <property type="entry name" value="Cyt_P450_sf"/>
</dbReference>
<dbReference type="PANTHER" id="PTHR24291:SF189">
    <property type="entry name" value="CYTOCHROME P450 4C3-RELATED"/>
    <property type="match status" value="1"/>
</dbReference>
<evidence type="ECO:0000313" key="14">
    <source>
        <dbReference type="EMBL" id="CAH0395060.1"/>
    </source>
</evidence>
<sequence>MICFLVFCVFSCYLIIRLVQRYVVISRQLHFIEKIPGPPLKSKILGNVEETICPPADMPTMAYARYKEYGSIFRLWIGGLPLVLVAEGKYAEVLFTSKCTEIKNEFYRFLYVWLGQGLLTSRGQLWQQRRKLITPAFHFSILSDFCEVFINNTLTLIDQLHQNPDGTLVNVMTQMKLIALDNICETAMGIKIDALKNPNHNYIRAVQDTSTMIMTRMTKPWLWNEVLFFLSPTGRKHWLDLSTIFELTDMAIKNRRCMREDKENHLRRESEEFEGSRKMAFLDLLLEACEKNSVSLSDEDLRDEVNTFMFEGHDTTAISMGYTLFLLGNHPEIQEKCHQELDDIFQGSKRKPTVGDLQKMKYLEQVIKESLRLFPSVPMLGREVAEDMQVGDYTVPKGALLSINLYNLHRDPKVFPDPDKFDPDHFSPEKSAGRHPYAYVPFAAGPRNCIGQKFALMEEKVVLSYILRDFQLESEHGLEDLKISFALIIRSQEDLNVKFTRRKSCQSHGS</sequence>
<dbReference type="CDD" id="cd20628">
    <property type="entry name" value="CYP4"/>
    <property type="match status" value="1"/>
</dbReference>
<evidence type="ECO:0000256" key="10">
    <source>
        <dbReference type="ARBA" id="ARBA00023004"/>
    </source>
</evidence>
<dbReference type="AlphaFoldDB" id="A0A9P0F718"/>
<dbReference type="InterPro" id="IPR002401">
    <property type="entry name" value="Cyt_P450_E_grp-I"/>
</dbReference>
<evidence type="ECO:0000256" key="1">
    <source>
        <dbReference type="ARBA" id="ARBA00001971"/>
    </source>
</evidence>
<dbReference type="Pfam" id="PF00067">
    <property type="entry name" value="p450"/>
    <property type="match status" value="1"/>
</dbReference>
<organism evidence="14 15">
    <name type="scientific">Bemisia tabaci</name>
    <name type="common">Sweetpotato whitefly</name>
    <name type="synonym">Aleurodes tabaci</name>
    <dbReference type="NCBI Taxonomy" id="7038"/>
    <lineage>
        <taxon>Eukaryota</taxon>
        <taxon>Metazoa</taxon>
        <taxon>Ecdysozoa</taxon>
        <taxon>Arthropoda</taxon>
        <taxon>Hexapoda</taxon>
        <taxon>Insecta</taxon>
        <taxon>Pterygota</taxon>
        <taxon>Neoptera</taxon>
        <taxon>Paraneoptera</taxon>
        <taxon>Hemiptera</taxon>
        <taxon>Sternorrhyncha</taxon>
        <taxon>Aleyrodoidea</taxon>
        <taxon>Aleyrodidae</taxon>
        <taxon>Aleyrodinae</taxon>
        <taxon>Bemisia</taxon>
    </lineage>
</organism>
<dbReference type="FunFam" id="1.10.630.10:FF:000182">
    <property type="entry name" value="Cytochrome P450 3A4"/>
    <property type="match status" value="1"/>
</dbReference>
<evidence type="ECO:0000256" key="3">
    <source>
        <dbReference type="ARBA" id="ARBA00004406"/>
    </source>
</evidence>
<dbReference type="GO" id="GO:0004497">
    <property type="term" value="F:monooxygenase activity"/>
    <property type="evidence" value="ECO:0007669"/>
    <property type="project" value="UniProtKB-KW"/>
</dbReference>
<dbReference type="GO" id="GO:0020037">
    <property type="term" value="F:heme binding"/>
    <property type="evidence" value="ECO:0007669"/>
    <property type="project" value="InterPro"/>
</dbReference>
<evidence type="ECO:0000256" key="8">
    <source>
        <dbReference type="ARBA" id="ARBA00022848"/>
    </source>
</evidence>
<dbReference type="PANTHER" id="PTHR24291">
    <property type="entry name" value="CYTOCHROME P450 FAMILY 4"/>
    <property type="match status" value="1"/>
</dbReference>
<evidence type="ECO:0000256" key="13">
    <source>
        <dbReference type="PIRSR" id="PIRSR602401-1"/>
    </source>
</evidence>
<dbReference type="PRINTS" id="PR00385">
    <property type="entry name" value="P450"/>
</dbReference>
<keyword evidence="10 13" id="KW-0408">Iron</keyword>
<dbReference type="SUPFAM" id="SSF48264">
    <property type="entry name" value="Cytochrome P450"/>
    <property type="match status" value="1"/>
</dbReference>
<dbReference type="Proteomes" id="UP001152759">
    <property type="component" value="Chromosome 8"/>
</dbReference>
<feature type="binding site" description="axial binding residue" evidence="13">
    <location>
        <position position="449"/>
    </location>
    <ligand>
        <name>heme</name>
        <dbReference type="ChEBI" id="CHEBI:30413"/>
    </ligand>
    <ligandPart>
        <name>Fe</name>
        <dbReference type="ChEBI" id="CHEBI:18248"/>
    </ligandPart>
</feature>
<evidence type="ECO:0000256" key="2">
    <source>
        <dbReference type="ARBA" id="ARBA00004174"/>
    </source>
</evidence>
<evidence type="ECO:0000256" key="12">
    <source>
        <dbReference type="ARBA" id="ARBA00023136"/>
    </source>
</evidence>
<evidence type="ECO:0000256" key="11">
    <source>
        <dbReference type="ARBA" id="ARBA00023033"/>
    </source>
</evidence>
<dbReference type="PRINTS" id="PR00463">
    <property type="entry name" value="EP450I"/>
</dbReference>
<dbReference type="GO" id="GO:0005506">
    <property type="term" value="F:iron ion binding"/>
    <property type="evidence" value="ECO:0007669"/>
    <property type="project" value="InterPro"/>
</dbReference>
<dbReference type="GO" id="GO:0005789">
    <property type="term" value="C:endoplasmic reticulum membrane"/>
    <property type="evidence" value="ECO:0007669"/>
    <property type="project" value="UniProtKB-SubCell"/>
</dbReference>
<proteinExistence type="inferred from homology"/>
<comment type="similarity">
    <text evidence="4">Belongs to the cytochrome P450 family.</text>
</comment>
<protein>
    <recommendedName>
        <fullName evidence="16">Cytochrome P450</fullName>
    </recommendedName>
</protein>
<keyword evidence="12" id="KW-0472">Membrane</keyword>
<evidence type="ECO:0000313" key="15">
    <source>
        <dbReference type="Proteomes" id="UP001152759"/>
    </source>
</evidence>
<evidence type="ECO:0000256" key="4">
    <source>
        <dbReference type="ARBA" id="ARBA00010617"/>
    </source>
</evidence>
<accession>A0A9P0F718</accession>
<dbReference type="Gene3D" id="1.10.630.10">
    <property type="entry name" value="Cytochrome P450"/>
    <property type="match status" value="1"/>
</dbReference>
<comment type="subcellular location">
    <subcellularLocation>
        <location evidence="3">Endoplasmic reticulum membrane</location>
        <topology evidence="3">Peripheral membrane protein</topology>
    </subcellularLocation>
    <subcellularLocation>
        <location evidence="2">Microsome membrane</location>
        <topology evidence="2">Peripheral membrane protein</topology>
    </subcellularLocation>
</comment>
<dbReference type="GO" id="GO:0016705">
    <property type="term" value="F:oxidoreductase activity, acting on paired donors, with incorporation or reduction of molecular oxygen"/>
    <property type="evidence" value="ECO:0007669"/>
    <property type="project" value="InterPro"/>
</dbReference>
<dbReference type="EMBL" id="OU963869">
    <property type="protein sequence ID" value="CAH0395060.1"/>
    <property type="molecule type" value="Genomic_DNA"/>
</dbReference>
<gene>
    <name evidence="14" type="ORF">BEMITA_LOCUS13291</name>
</gene>
<reference evidence="14" key="1">
    <citation type="submission" date="2021-12" db="EMBL/GenBank/DDBJ databases">
        <authorList>
            <person name="King R."/>
        </authorList>
    </citation>
    <scope>NUCLEOTIDE SEQUENCE</scope>
</reference>
<keyword evidence="8" id="KW-0492">Microsome</keyword>
<dbReference type="InterPro" id="IPR050196">
    <property type="entry name" value="Cytochrome_P450_Monoox"/>
</dbReference>
<evidence type="ECO:0000256" key="5">
    <source>
        <dbReference type="ARBA" id="ARBA00022617"/>
    </source>
</evidence>
<evidence type="ECO:0000256" key="9">
    <source>
        <dbReference type="ARBA" id="ARBA00023002"/>
    </source>
</evidence>
<evidence type="ECO:0000256" key="7">
    <source>
        <dbReference type="ARBA" id="ARBA00022824"/>
    </source>
</evidence>
<dbReference type="KEGG" id="btab:109040639"/>
<keyword evidence="6 13" id="KW-0479">Metal-binding</keyword>
<keyword evidence="15" id="KW-1185">Reference proteome</keyword>
<name>A0A9P0F718_BEMTA</name>
<comment type="cofactor">
    <cofactor evidence="1 13">
        <name>heme</name>
        <dbReference type="ChEBI" id="CHEBI:30413"/>
    </cofactor>
</comment>
<evidence type="ECO:0000256" key="6">
    <source>
        <dbReference type="ARBA" id="ARBA00022723"/>
    </source>
</evidence>
<evidence type="ECO:0008006" key="16">
    <source>
        <dbReference type="Google" id="ProtNLM"/>
    </source>
</evidence>
<dbReference type="InterPro" id="IPR001128">
    <property type="entry name" value="Cyt_P450"/>
</dbReference>